<dbReference type="EMBL" id="JBHUGY010000051">
    <property type="protein sequence ID" value="MFD2057063.1"/>
    <property type="molecule type" value="Genomic_DNA"/>
</dbReference>
<evidence type="ECO:0000313" key="3">
    <source>
        <dbReference type="Proteomes" id="UP001597349"/>
    </source>
</evidence>
<dbReference type="RefSeq" id="WP_379024751.1">
    <property type="nucleotide sequence ID" value="NZ_JBHUGY010000051.1"/>
</dbReference>
<sequence length="51" mass="5648">MRLVTRKPMLGEPIGEPRGEPPLKQLKNNDNGGPGGRIKIVDFVEFFVGQN</sequence>
<dbReference type="Proteomes" id="UP001597349">
    <property type="component" value="Unassembled WGS sequence"/>
</dbReference>
<feature type="region of interest" description="Disordered" evidence="1">
    <location>
        <begin position="1"/>
        <end position="36"/>
    </location>
</feature>
<comment type="caution">
    <text evidence="2">The sequence shown here is derived from an EMBL/GenBank/DDBJ whole genome shotgun (WGS) entry which is preliminary data.</text>
</comment>
<evidence type="ECO:0000256" key="1">
    <source>
        <dbReference type="SAM" id="MobiDB-lite"/>
    </source>
</evidence>
<gene>
    <name evidence="2" type="ORF">ACFSQT_29485</name>
</gene>
<accession>A0ABW4WLX1</accession>
<proteinExistence type="predicted"/>
<reference evidence="3" key="1">
    <citation type="journal article" date="2019" name="Int. J. Syst. Evol. Microbiol.">
        <title>The Global Catalogue of Microorganisms (GCM) 10K type strain sequencing project: providing services to taxonomists for standard genome sequencing and annotation.</title>
        <authorList>
            <consortium name="The Broad Institute Genomics Platform"/>
            <consortium name="The Broad Institute Genome Sequencing Center for Infectious Disease"/>
            <person name="Wu L."/>
            <person name="Ma J."/>
        </authorList>
    </citation>
    <scope>NUCLEOTIDE SEQUENCE [LARGE SCALE GENOMIC DNA]</scope>
    <source>
        <strain evidence="3">CGMCC 1.16226</strain>
    </source>
</reference>
<keyword evidence="3" id="KW-1185">Reference proteome</keyword>
<name>A0ABW4WLX1_9HYPH</name>
<evidence type="ECO:0000313" key="2">
    <source>
        <dbReference type="EMBL" id="MFD2057063.1"/>
    </source>
</evidence>
<protein>
    <submittedName>
        <fullName evidence="2">Uncharacterized protein</fullName>
    </submittedName>
</protein>
<organism evidence="2 3">
    <name type="scientific">Mesorhizobium calcicola</name>
    <dbReference type="NCBI Taxonomy" id="1300310"/>
    <lineage>
        <taxon>Bacteria</taxon>
        <taxon>Pseudomonadati</taxon>
        <taxon>Pseudomonadota</taxon>
        <taxon>Alphaproteobacteria</taxon>
        <taxon>Hyphomicrobiales</taxon>
        <taxon>Phyllobacteriaceae</taxon>
        <taxon>Mesorhizobium</taxon>
    </lineage>
</organism>